<dbReference type="Proteomes" id="UP000828390">
    <property type="component" value="Unassembled WGS sequence"/>
</dbReference>
<keyword evidence="4" id="KW-0812">Transmembrane</keyword>
<evidence type="ECO:0000256" key="5">
    <source>
        <dbReference type="ARBA" id="ARBA00022989"/>
    </source>
</evidence>
<name>A0A9D4QW25_DREPO</name>
<evidence type="ECO:0000256" key="9">
    <source>
        <dbReference type="RuleBase" id="RU364020"/>
    </source>
</evidence>
<evidence type="ECO:0000256" key="2">
    <source>
        <dbReference type="ARBA" id="ARBA00006339"/>
    </source>
</evidence>
<keyword evidence="3 9" id="KW-0808">Transferase</keyword>
<evidence type="ECO:0000256" key="6">
    <source>
        <dbReference type="ARBA" id="ARBA00023034"/>
    </source>
</evidence>
<protein>
    <recommendedName>
        <fullName evidence="9">Carbohydrate sulfotransferase</fullName>
        <ecNumber evidence="9">2.8.2.-</ecNumber>
    </recommendedName>
</protein>
<dbReference type="PANTHER" id="PTHR12137:SF54">
    <property type="entry name" value="CARBOHYDRATE SULFOTRANSFERASE"/>
    <property type="match status" value="1"/>
</dbReference>
<dbReference type="GO" id="GO:0016051">
    <property type="term" value="P:carbohydrate biosynthetic process"/>
    <property type="evidence" value="ECO:0007669"/>
    <property type="project" value="InterPro"/>
</dbReference>
<dbReference type="PANTHER" id="PTHR12137">
    <property type="entry name" value="CARBOHYDRATE SULFOTRANSFERASE"/>
    <property type="match status" value="1"/>
</dbReference>
<proteinExistence type="inferred from homology"/>
<reference evidence="10" key="1">
    <citation type="journal article" date="2019" name="bioRxiv">
        <title>The Genome of the Zebra Mussel, Dreissena polymorpha: A Resource for Invasive Species Research.</title>
        <authorList>
            <person name="McCartney M.A."/>
            <person name="Auch B."/>
            <person name="Kono T."/>
            <person name="Mallez S."/>
            <person name="Zhang Y."/>
            <person name="Obille A."/>
            <person name="Becker A."/>
            <person name="Abrahante J.E."/>
            <person name="Garbe J."/>
            <person name="Badalamenti J.P."/>
            <person name="Herman A."/>
            <person name="Mangelson H."/>
            <person name="Liachko I."/>
            <person name="Sullivan S."/>
            <person name="Sone E.D."/>
            <person name="Koren S."/>
            <person name="Silverstein K.A.T."/>
            <person name="Beckman K.B."/>
            <person name="Gohl D.M."/>
        </authorList>
    </citation>
    <scope>NUCLEOTIDE SEQUENCE</scope>
    <source>
        <strain evidence="10">Duluth1</strain>
        <tissue evidence="10">Whole animal</tissue>
    </source>
</reference>
<organism evidence="10 11">
    <name type="scientific">Dreissena polymorpha</name>
    <name type="common">Zebra mussel</name>
    <name type="synonym">Mytilus polymorpha</name>
    <dbReference type="NCBI Taxonomy" id="45954"/>
    <lineage>
        <taxon>Eukaryota</taxon>
        <taxon>Metazoa</taxon>
        <taxon>Spiralia</taxon>
        <taxon>Lophotrochozoa</taxon>
        <taxon>Mollusca</taxon>
        <taxon>Bivalvia</taxon>
        <taxon>Autobranchia</taxon>
        <taxon>Heteroconchia</taxon>
        <taxon>Euheterodonta</taxon>
        <taxon>Imparidentia</taxon>
        <taxon>Neoheterodontei</taxon>
        <taxon>Myida</taxon>
        <taxon>Dreissenoidea</taxon>
        <taxon>Dreissenidae</taxon>
        <taxon>Dreissena</taxon>
    </lineage>
</organism>
<keyword evidence="11" id="KW-1185">Reference proteome</keyword>
<evidence type="ECO:0000256" key="4">
    <source>
        <dbReference type="ARBA" id="ARBA00022692"/>
    </source>
</evidence>
<keyword evidence="7" id="KW-0472">Membrane</keyword>
<comment type="caution">
    <text evidence="10">The sequence shown here is derived from an EMBL/GenBank/DDBJ whole genome shotgun (WGS) entry which is preliminary data.</text>
</comment>
<reference evidence="10" key="2">
    <citation type="submission" date="2020-11" db="EMBL/GenBank/DDBJ databases">
        <authorList>
            <person name="McCartney M.A."/>
            <person name="Auch B."/>
            <person name="Kono T."/>
            <person name="Mallez S."/>
            <person name="Becker A."/>
            <person name="Gohl D.M."/>
            <person name="Silverstein K.A.T."/>
            <person name="Koren S."/>
            <person name="Bechman K.B."/>
            <person name="Herman A."/>
            <person name="Abrahante J.E."/>
            <person name="Garbe J."/>
        </authorList>
    </citation>
    <scope>NUCLEOTIDE SEQUENCE</scope>
    <source>
        <strain evidence="10">Duluth1</strain>
        <tissue evidence="10">Whole animal</tissue>
    </source>
</reference>
<comment type="similarity">
    <text evidence="2 9">Belongs to the sulfotransferase 2 family.</text>
</comment>
<keyword evidence="6 9" id="KW-0333">Golgi apparatus</keyword>
<dbReference type="InterPro" id="IPR018011">
    <property type="entry name" value="Carb_sulfotrans_8-10"/>
</dbReference>
<evidence type="ECO:0000256" key="8">
    <source>
        <dbReference type="ARBA" id="ARBA00023180"/>
    </source>
</evidence>
<evidence type="ECO:0000256" key="7">
    <source>
        <dbReference type="ARBA" id="ARBA00023136"/>
    </source>
</evidence>
<accession>A0A9D4QW25</accession>
<dbReference type="AlphaFoldDB" id="A0A9D4QW25"/>
<dbReference type="GO" id="GO:0008146">
    <property type="term" value="F:sulfotransferase activity"/>
    <property type="evidence" value="ECO:0007669"/>
    <property type="project" value="InterPro"/>
</dbReference>
<keyword evidence="8 9" id="KW-0325">Glycoprotein</keyword>
<evidence type="ECO:0000313" key="10">
    <source>
        <dbReference type="EMBL" id="KAH3844847.1"/>
    </source>
</evidence>
<dbReference type="EC" id="2.8.2.-" evidence="9"/>
<gene>
    <name evidence="10" type="ORF">DPMN_087113</name>
</gene>
<evidence type="ECO:0000313" key="11">
    <source>
        <dbReference type="Proteomes" id="UP000828390"/>
    </source>
</evidence>
<keyword evidence="5" id="KW-1133">Transmembrane helix</keyword>
<dbReference type="GO" id="GO:0000139">
    <property type="term" value="C:Golgi membrane"/>
    <property type="evidence" value="ECO:0007669"/>
    <property type="project" value="UniProtKB-SubCell"/>
</dbReference>
<comment type="subcellular location">
    <subcellularLocation>
        <location evidence="1 9">Golgi apparatus membrane</location>
        <topology evidence="1 9">Single-pass type II membrane protein</topology>
    </subcellularLocation>
</comment>
<sequence length="503" mass="57735">MLVTIGAGIVFIIYSGNAMSLRITYPHGPGDINTRGINEKPLPMFGLVDVDAIVKPMIAESVYTMIERATDRRPLSTTTPALVAQRVEHKTTSTHNNYIIRERFALRKTHMQTVCKKYQDQVLKTNEWQQNSTKFSLKYINESKLVYCAIEKTGSTFWKRILHVLCGWGNASNPVDIRPEDADVDHGGFISMTNLDFSQIGDIVNSSTSIMFVRDPLTRLFSAWLDKFYSPNPYYWEHIGYKIVSKLRNSSSANSNETVEADETSTESLVNSSTIKIGNRVVKCGYDVTFKEFITFIVSEVETENYVDAHFSANYKHCMQCSYDFDYIGKYETLREDTVFLLEELNMSRKVNFTDFGKDATRDAINGLSEWVFLQKRNIENCGVSFGCALFKVFKTLQSRGIFPLLVEFPYQTLNDIKDLTQEQFERELFEASRQENDKKSIRNQSLLAAYKTIPVDLAKRLQAAFKIDFEMFQYSDTMKFLHDSEGEEINFDYFAACPQQLV</sequence>
<evidence type="ECO:0000256" key="1">
    <source>
        <dbReference type="ARBA" id="ARBA00004323"/>
    </source>
</evidence>
<evidence type="ECO:0000256" key="3">
    <source>
        <dbReference type="ARBA" id="ARBA00022679"/>
    </source>
</evidence>
<dbReference type="InterPro" id="IPR005331">
    <property type="entry name" value="Sulfotransferase"/>
</dbReference>
<dbReference type="Pfam" id="PF03567">
    <property type="entry name" value="Sulfotransfer_2"/>
    <property type="match status" value="1"/>
</dbReference>
<keyword evidence="9" id="KW-0119">Carbohydrate metabolism</keyword>
<dbReference type="EMBL" id="JAIWYP010000003">
    <property type="protein sequence ID" value="KAH3844847.1"/>
    <property type="molecule type" value="Genomic_DNA"/>
</dbReference>
<keyword evidence="9" id="KW-0735">Signal-anchor</keyword>